<dbReference type="SMART" id="SM00860">
    <property type="entry name" value="SMI1_KNR4"/>
    <property type="match status" value="2"/>
</dbReference>
<dbReference type="Proteomes" id="UP001161497">
    <property type="component" value="Chromosome"/>
</dbReference>
<organism evidence="2 3">
    <name type="scientific">Candidatus Methylacidiphilum fumarolicum</name>
    <dbReference type="NCBI Taxonomy" id="591154"/>
    <lineage>
        <taxon>Bacteria</taxon>
        <taxon>Pseudomonadati</taxon>
        <taxon>Verrucomicrobiota</taxon>
        <taxon>Methylacidiphilae</taxon>
        <taxon>Methylacidiphilales</taxon>
        <taxon>Methylacidiphilaceae</taxon>
        <taxon>Methylacidiphilum (ex Ratnadevi et al. 2023)</taxon>
    </lineage>
</organism>
<feature type="domain" description="Knr4/Smi1-like" evidence="1">
    <location>
        <begin position="48"/>
        <end position="182"/>
    </location>
</feature>
<name>A0ABN8XFL8_9BACT</name>
<dbReference type="InterPro" id="IPR018958">
    <property type="entry name" value="Knr4/Smi1-like_dom"/>
</dbReference>
<evidence type="ECO:0000259" key="1">
    <source>
        <dbReference type="SMART" id="SM00860"/>
    </source>
</evidence>
<protein>
    <recommendedName>
        <fullName evidence="1">Knr4/Smi1-like domain-containing protein</fullName>
    </recommendedName>
</protein>
<feature type="domain" description="Knr4/Smi1-like" evidence="1">
    <location>
        <begin position="216"/>
        <end position="360"/>
    </location>
</feature>
<dbReference type="SUPFAM" id="SSF160631">
    <property type="entry name" value="SMI1/KNR4-like"/>
    <property type="match status" value="2"/>
</dbReference>
<evidence type="ECO:0000313" key="2">
    <source>
        <dbReference type="EMBL" id="CAI9085732.1"/>
    </source>
</evidence>
<reference evidence="2" key="1">
    <citation type="submission" date="2023-03" db="EMBL/GenBank/DDBJ databases">
        <authorList>
            <person name="Cremers G."/>
            <person name="Picone N."/>
        </authorList>
    </citation>
    <scope>NUCLEOTIDE SEQUENCE</scope>
    <source>
        <strain evidence="2">Sample_alias</strain>
    </source>
</reference>
<dbReference type="EMBL" id="OX458932">
    <property type="protein sequence ID" value="CAI9085732.1"/>
    <property type="molecule type" value="Genomic_DNA"/>
</dbReference>
<dbReference type="InterPro" id="IPR037883">
    <property type="entry name" value="Knr4/Smi1-like_sf"/>
</dbReference>
<evidence type="ECO:0000313" key="3">
    <source>
        <dbReference type="Proteomes" id="UP001161497"/>
    </source>
</evidence>
<sequence length="366" mass="43828">MMVVYCAAHKKNRKKKGKSMPITPEFQALLEKLKSCQKEHPYIELGPPASPEAIEQLDKACQETFGVALPQDYKDFLAYAKFISFGYGWLYSADILLDTNSELKARFPDLLPPYHLRLGRSEDRKYNYDGVSQRYYIYYLGPSYLGVIYPKGIKKIPPEGIKVFYEDLYSLLKEEVEYFFRHLYTAPRLLEPREIELIQKIRSTFEYTYETSFLPPASFKAIEKADRQFREEFGVPIPEFYKKFLAFSNGFRSDLYTFFHIPDEDSPVEWLKSEEHDEELYFINEDFLIPHNRYYRVLKWDDEEAKEMFFNPNYFIFGQHRNFLEITCAYDMSTHCFFTLHHYFHDLKEEYPDLCSFLKEIFYMNK</sequence>
<proteinExistence type="predicted"/>
<dbReference type="Gene3D" id="3.40.1580.10">
    <property type="entry name" value="SMI1/KNR4-like"/>
    <property type="match status" value="1"/>
</dbReference>
<gene>
    <name evidence="2" type="ORF">MFUM_1383</name>
</gene>
<keyword evidence="3" id="KW-1185">Reference proteome</keyword>
<accession>A0ABN8XFL8</accession>